<dbReference type="Proteomes" id="UP000460412">
    <property type="component" value="Unassembled WGS sequence"/>
</dbReference>
<dbReference type="Gene3D" id="3.40.50.10320">
    <property type="entry name" value="LmbE-like"/>
    <property type="match status" value="1"/>
</dbReference>
<keyword evidence="2" id="KW-1185">Reference proteome</keyword>
<comment type="caution">
    <text evidence="1">The sequence shown here is derived from an EMBL/GenBank/DDBJ whole genome shotgun (WGS) entry which is preliminary data.</text>
</comment>
<dbReference type="EMBL" id="WUQX01000001">
    <property type="protein sequence ID" value="MXP74778.1"/>
    <property type="molecule type" value="Genomic_DNA"/>
</dbReference>
<organism evidence="1 2">
    <name type="scientific">Sporofaciens musculi</name>
    <dbReference type="NCBI Taxonomy" id="2681861"/>
    <lineage>
        <taxon>Bacteria</taxon>
        <taxon>Bacillati</taxon>
        <taxon>Bacillota</taxon>
        <taxon>Clostridia</taxon>
        <taxon>Lachnospirales</taxon>
        <taxon>Lachnospiraceae</taxon>
        <taxon>Sporofaciens</taxon>
    </lineage>
</organism>
<dbReference type="PANTHER" id="PTHR12993:SF11">
    <property type="entry name" value="N-ACETYLGLUCOSAMINYL-PHOSPHATIDYLINOSITOL DE-N-ACETYLASE"/>
    <property type="match status" value="1"/>
</dbReference>
<gene>
    <name evidence="1" type="ORF">GN277_05095</name>
</gene>
<name>A0A7X3MEB4_9FIRM</name>
<dbReference type="PANTHER" id="PTHR12993">
    <property type="entry name" value="N-ACETYLGLUCOSAMINYL-PHOSPHATIDYLINOSITOL DE-N-ACETYLASE-RELATED"/>
    <property type="match status" value="1"/>
</dbReference>
<dbReference type="InterPro" id="IPR024078">
    <property type="entry name" value="LmbE-like_dom_sf"/>
</dbReference>
<dbReference type="AlphaFoldDB" id="A0A7X3MEB4"/>
<dbReference type="InterPro" id="IPR003737">
    <property type="entry name" value="GlcNAc_PI_deacetylase-related"/>
</dbReference>
<evidence type="ECO:0008006" key="3">
    <source>
        <dbReference type="Google" id="ProtNLM"/>
    </source>
</evidence>
<dbReference type="Pfam" id="PF02585">
    <property type="entry name" value="PIG-L"/>
    <property type="match status" value="1"/>
</dbReference>
<dbReference type="SUPFAM" id="SSF102588">
    <property type="entry name" value="LmbE-like"/>
    <property type="match status" value="1"/>
</dbReference>
<reference evidence="1 2" key="1">
    <citation type="submission" date="2019-12" db="EMBL/GenBank/DDBJ databases">
        <title>Sporaefaciens musculi gen. nov., sp. nov., a novel bacterium isolated from the caecum of an obese mouse.</title>
        <authorList>
            <person name="Rasmussen T.S."/>
            <person name="Streidl T."/>
            <person name="Hitch T.C.A."/>
            <person name="Wortmann E."/>
            <person name="Deptula P."/>
            <person name="Hansen M."/>
            <person name="Nielsen D.S."/>
            <person name="Clavel T."/>
            <person name="Vogensen F.K."/>
        </authorList>
    </citation>
    <scope>NUCLEOTIDE SEQUENCE [LARGE SCALE GENOMIC DNA]</scope>
    <source>
        <strain evidence="1 2">WCA-9-b2</strain>
    </source>
</reference>
<sequence>MKILAVGAHLDDIEIACGGTLAKAIENGHQVKALIMSKSGYTDKEGQIQREDEVAVIEGTNALHALGISDIDVLDFPTKDIPFQSEVVNTIDVCMSKYNPDIIFTHHPFDTHQAHVGVSNATIAAARRKNTVFFYEPITPSGRSYVAFRPQLYIDIESTIEKKIASLREHKSEYSKFGAEDWITGVHSRCGFRGYEIGKKYAEAFEVLRIEMSFKQGLLL</sequence>
<protein>
    <recommendedName>
        <fullName evidence="3">PIG-L family deacetylase</fullName>
    </recommendedName>
</protein>
<accession>A0A7X3MEB4</accession>
<dbReference type="GO" id="GO:0016811">
    <property type="term" value="F:hydrolase activity, acting on carbon-nitrogen (but not peptide) bonds, in linear amides"/>
    <property type="evidence" value="ECO:0007669"/>
    <property type="project" value="TreeGrafter"/>
</dbReference>
<dbReference type="RefSeq" id="WP_159750116.1">
    <property type="nucleotide sequence ID" value="NZ_WUQX01000001.1"/>
</dbReference>
<proteinExistence type="predicted"/>
<evidence type="ECO:0000313" key="1">
    <source>
        <dbReference type="EMBL" id="MXP74778.1"/>
    </source>
</evidence>
<evidence type="ECO:0000313" key="2">
    <source>
        <dbReference type="Proteomes" id="UP000460412"/>
    </source>
</evidence>